<feature type="region of interest" description="Disordered" evidence="1">
    <location>
        <begin position="1"/>
        <end position="34"/>
    </location>
</feature>
<dbReference type="RefSeq" id="WP_344663395.1">
    <property type="nucleotide sequence ID" value="NZ_BAAAQN010000001.1"/>
</dbReference>
<evidence type="ECO:0000313" key="4">
    <source>
        <dbReference type="Proteomes" id="UP001500751"/>
    </source>
</evidence>
<feature type="compositionally biased region" description="Low complexity" evidence="1">
    <location>
        <begin position="10"/>
        <end position="33"/>
    </location>
</feature>
<dbReference type="InterPro" id="IPR036513">
    <property type="entry name" value="STAS_dom_sf"/>
</dbReference>
<reference evidence="3 4" key="1">
    <citation type="journal article" date="2019" name="Int. J. Syst. Evol. Microbiol.">
        <title>The Global Catalogue of Microorganisms (GCM) 10K type strain sequencing project: providing services to taxonomists for standard genome sequencing and annotation.</title>
        <authorList>
            <consortium name="The Broad Institute Genomics Platform"/>
            <consortium name="The Broad Institute Genome Sequencing Center for Infectious Disease"/>
            <person name="Wu L."/>
            <person name="Ma J."/>
        </authorList>
    </citation>
    <scope>NUCLEOTIDE SEQUENCE [LARGE SCALE GENOMIC DNA]</scope>
    <source>
        <strain evidence="3 4">JCM 16014</strain>
    </source>
</reference>
<dbReference type="SUPFAM" id="SSF52091">
    <property type="entry name" value="SpoIIaa-like"/>
    <property type="match status" value="2"/>
</dbReference>
<protein>
    <recommendedName>
        <fullName evidence="2">STAS domain-containing protein</fullName>
    </recommendedName>
</protein>
<dbReference type="InterPro" id="IPR058548">
    <property type="entry name" value="MlaB-like_STAS"/>
</dbReference>
<dbReference type="Proteomes" id="UP001500751">
    <property type="component" value="Unassembled WGS sequence"/>
</dbReference>
<keyword evidence="4" id="KW-1185">Reference proteome</keyword>
<dbReference type="PROSITE" id="PS50801">
    <property type="entry name" value="STAS"/>
    <property type="match status" value="2"/>
</dbReference>
<dbReference type="InterPro" id="IPR002645">
    <property type="entry name" value="STAS_dom"/>
</dbReference>
<proteinExistence type="predicted"/>
<gene>
    <name evidence="3" type="ORF">GCM10009839_00610</name>
</gene>
<dbReference type="Pfam" id="PF13466">
    <property type="entry name" value="STAS_2"/>
    <property type="match status" value="1"/>
</dbReference>
<dbReference type="PANTHER" id="PTHR33495:SF2">
    <property type="entry name" value="ANTI-SIGMA FACTOR ANTAGONIST TM_1081-RELATED"/>
    <property type="match status" value="1"/>
</dbReference>
<accession>A0ABN2TK36</accession>
<comment type="caution">
    <text evidence="3">The sequence shown here is derived from an EMBL/GenBank/DDBJ whole genome shotgun (WGS) entry which is preliminary data.</text>
</comment>
<dbReference type="CDD" id="cd07043">
    <property type="entry name" value="STAS_anti-anti-sigma_factors"/>
    <property type="match status" value="2"/>
</dbReference>
<dbReference type="Gene3D" id="3.30.750.24">
    <property type="entry name" value="STAS domain"/>
    <property type="match status" value="2"/>
</dbReference>
<dbReference type="Pfam" id="PF01740">
    <property type="entry name" value="STAS"/>
    <property type="match status" value="1"/>
</dbReference>
<evidence type="ECO:0000313" key="3">
    <source>
        <dbReference type="EMBL" id="GAA2010569.1"/>
    </source>
</evidence>
<sequence>MTEPILEAVSSGHTGHASHAGHSGNASQAGQAGDRPAADLVLRGDLDHDSAEEFLDIFRTLLPGLRAAGDRVLIDCAHLRACDYSGLAALLMARRETAETGARLVLVRQSARLAALLSVAGVGDLLSATEARSLDGFGVGAIGLEDQDPDSVHVTVTRIGGVPVVALAGEVDLDSLDELTGAFVALHEAGPDGRGVIDLSRMEFADSTVLHLLLGARAATDLWLVGPLRPQVHLLFQVTDLLDAFRFTNDLGEAIGTKDRAL</sequence>
<evidence type="ECO:0000259" key="2">
    <source>
        <dbReference type="PROSITE" id="PS50801"/>
    </source>
</evidence>
<feature type="domain" description="STAS" evidence="2">
    <location>
        <begin position="40"/>
        <end position="127"/>
    </location>
</feature>
<name>A0ABN2TK36_9ACTN</name>
<feature type="domain" description="STAS" evidence="2">
    <location>
        <begin position="152"/>
        <end position="258"/>
    </location>
</feature>
<dbReference type="PANTHER" id="PTHR33495">
    <property type="entry name" value="ANTI-SIGMA FACTOR ANTAGONIST TM_1081-RELATED-RELATED"/>
    <property type="match status" value="1"/>
</dbReference>
<dbReference type="EMBL" id="BAAAQN010000001">
    <property type="protein sequence ID" value="GAA2010569.1"/>
    <property type="molecule type" value="Genomic_DNA"/>
</dbReference>
<organism evidence="3 4">
    <name type="scientific">Catenulispora yoronensis</name>
    <dbReference type="NCBI Taxonomy" id="450799"/>
    <lineage>
        <taxon>Bacteria</taxon>
        <taxon>Bacillati</taxon>
        <taxon>Actinomycetota</taxon>
        <taxon>Actinomycetes</taxon>
        <taxon>Catenulisporales</taxon>
        <taxon>Catenulisporaceae</taxon>
        <taxon>Catenulispora</taxon>
    </lineage>
</organism>
<evidence type="ECO:0000256" key="1">
    <source>
        <dbReference type="SAM" id="MobiDB-lite"/>
    </source>
</evidence>